<protein>
    <submittedName>
        <fullName evidence="2">(rape) hypothetical protein</fullName>
    </submittedName>
</protein>
<dbReference type="EMBL" id="HG994370">
    <property type="protein sequence ID" value="CAF2057434.1"/>
    <property type="molecule type" value="Genomic_DNA"/>
</dbReference>
<dbReference type="Proteomes" id="UP001295469">
    <property type="component" value="Chromosome C06"/>
</dbReference>
<organism evidence="2">
    <name type="scientific">Brassica napus</name>
    <name type="common">Rape</name>
    <dbReference type="NCBI Taxonomy" id="3708"/>
    <lineage>
        <taxon>Eukaryota</taxon>
        <taxon>Viridiplantae</taxon>
        <taxon>Streptophyta</taxon>
        <taxon>Embryophyta</taxon>
        <taxon>Tracheophyta</taxon>
        <taxon>Spermatophyta</taxon>
        <taxon>Magnoliopsida</taxon>
        <taxon>eudicotyledons</taxon>
        <taxon>Gunneridae</taxon>
        <taxon>Pentapetalae</taxon>
        <taxon>rosids</taxon>
        <taxon>malvids</taxon>
        <taxon>Brassicales</taxon>
        <taxon>Brassicaceae</taxon>
        <taxon>Brassiceae</taxon>
        <taxon>Brassica</taxon>
    </lineage>
</organism>
<gene>
    <name evidence="2" type="ORF">DARMORV10_C06P16860.1</name>
</gene>
<name>A0A816Q5K1_BRANA</name>
<sequence length="88" mass="9345">MNTTPGYSSLPGEELNLEDMIPMAILDGMELGTLASLVPVTKTIEADNVKVVGVDQIDQVSEASGSKKKKKGKSSKISRADHAAEQED</sequence>
<evidence type="ECO:0000313" key="2">
    <source>
        <dbReference type="EMBL" id="CAF2057434.1"/>
    </source>
</evidence>
<evidence type="ECO:0000256" key="1">
    <source>
        <dbReference type="SAM" id="MobiDB-lite"/>
    </source>
</evidence>
<feature type="compositionally biased region" description="Basic and acidic residues" evidence="1">
    <location>
        <begin position="78"/>
        <end position="88"/>
    </location>
</feature>
<dbReference type="Gramene" id="CDY06490">
    <property type="protein sequence ID" value="CDY06490"/>
    <property type="gene ID" value="GSBRNA2T00122584001"/>
</dbReference>
<reference evidence="2" key="1">
    <citation type="submission" date="2021-01" db="EMBL/GenBank/DDBJ databases">
        <authorList>
            <consortium name="Genoscope - CEA"/>
            <person name="William W."/>
        </authorList>
    </citation>
    <scope>NUCLEOTIDE SEQUENCE</scope>
</reference>
<feature type="compositionally biased region" description="Basic residues" evidence="1">
    <location>
        <begin position="66"/>
        <end position="76"/>
    </location>
</feature>
<accession>A0A816Q5K1</accession>
<feature type="region of interest" description="Disordered" evidence="1">
    <location>
        <begin position="60"/>
        <end position="88"/>
    </location>
</feature>
<dbReference type="AlphaFoldDB" id="A0A816Q5K1"/>
<proteinExistence type="predicted"/>